<reference evidence="3" key="2">
    <citation type="submission" date="2020-04" db="EMBL/GenBank/DDBJ databases">
        <authorList>
            <consortium name="NCBI Genome Project"/>
        </authorList>
    </citation>
    <scope>NUCLEOTIDE SEQUENCE</scope>
    <source>
        <strain evidence="3">CBS 781.70</strain>
    </source>
</reference>
<keyword evidence="2" id="KW-1185">Reference proteome</keyword>
<name>A0A6G1FUQ7_9PEZI</name>
<accession>A0A6G1FUQ7</accession>
<dbReference type="GeneID" id="54414603"/>
<dbReference type="AlphaFoldDB" id="A0A6G1FUQ7"/>
<reference evidence="1 3" key="1">
    <citation type="submission" date="2020-01" db="EMBL/GenBank/DDBJ databases">
        <authorList>
            <consortium name="DOE Joint Genome Institute"/>
            <person name="Haridas S."/>
            <person name="Albert R."/>
            <person name="Binder M."/>
            <person name="Bloem J."/>
            <person name="Labutti K."/>
            <person name="Salamov A."/>
            <person name="Andreopoulos B."/>
            <person name="Baker S.E."/>
            <person name="Barry K."/>
            <person name="Bills G."/>
            <person name="Bluhm B.H."/>
            <person name="Cannon C."/>
            <person name="Castanera R."/>
            <person name="Culley D.E."/>
            <person name="Daum C."/>
            <person name="Ezra D."/>
            <person name="Gonzalez J.B."/>
            <person name="Henrissat B."/>
            <person name="Kuo A."/>
            <person name="Liang C."/>
            <person name="Lipzen A."/>
            <person name="Lutzoni F."/>
            <person name="Magnuson J."/>
            <person name="Mondo S."/>
            <person name="Nolan M."/>
            <person name="Ohm R."/>
            <person name="Pangilinan J."/>
            <person name="Park H.-J."/>
            <person name="Ramirez L."/>
            <person name="Alfaro M."/>
            <person name="Sun H."/>
            <person name="Tritt A."/>
            <person name="Yoshinaga Y."/>
            <person name="Zwiers L.-H."/>
            <person name="Turgeon B.G."/>
            <person name="Goodwin S.B."/>
            <person name="Spatafora J.W."/>
            <person name="Crous P.W."/>
            <person name="Grigoriev I.V."/>
        </authorList>
    </citation>
    <scope>NUCLEOTIDE SEQUENCE</scope>
    <source>
        <strain evidence="1 3">CBS 781.70</strain>
    </source>
</reference>
<sequence length="209" mass="23593">MWEVDEDVRLASDSREGNHGAWFSFTPMLQHLLRSNVKVIVLFHVHNHILAAVLFNPWQRRIDDNLNQCSHLRLALRDMCLTRSTNRALANMNWACLYSIESFFHCLGQDVYKSRFARSTAPPSLNTTRPGQMKGKHESSVSLVKVRFSCFERSDSGTSNTRNAPNHHRVATGRSPATLCFDTATRTMVCHSLCRTTNSQQPTSVASGS</sequence>
<gene>
    <name evidence="1 3" type="ORF">P152DRAFT_162849</name>
</gene>
<organism evidence="1">
    <name type="scientific">Eremomyces bilateralis CBS 781.70</name>
    <dbReference type="NCBI Taxonomy" id="1392243"/>
    <lineage>
        <taxon>Eukaryota</taxon>
        <taxon>Fungi</taxon>
        <taxon>Dikarya</taxon>
        <taxon>Ascomycota</taxon>
        <taxon>Pezizomycotina</taxon>
        <taxon>Dothideomycetes</taxon>
        <taxon>Dothideomycetes incertae sedis</taxon>
        <taxon>Eremomycetales</taxon>
        <taxon>Eremomycetaceae</taxon>
        <taxon>Eremomyces</taxon>
    </lineage>
</organism>
<dbReference type="Proteomes" id="UP000504638">
    <property type="component" value="Unplaced"/>
</dbReference>
<protein>
    <submittedName>
        <fullName evidence="1 3">Uncharacterized protein</fullName>
    </submittedName>
</protein>
<proteinExistence type="predicted"/>
<evidence type="ECO:0000313" key="3">
    <source>
        <dbReference type="RefSeq" id="XP_033531030.1"/>
    </source>
</evidence>
<evidence type="ECO:0000313" key="2">
    <source>
        <dbReference type="Proteomes" id="UP000504638"/>
    </source>
</evidence>
<evidence type="ECO:0000313" key="1">
    <source>
        <dbReference type="EMBL" id="KAF1809399.1"/>
    </source>
</evidence>
<reference evidence="3" key="3">
    <citation type="submission" date="2025-04" db="UniProtKB">
        <authorList>
            <consortium name="RefSeq"/>
        </authorList>
    </citation>
    <scope>IDENTIFICATION</scope>
    <source>
        <strain evidence="3">CBS 781.70</strain>
    </source>
</reference>
<dbReference type="RefSeq" id="XP_033531030.1">
    <property type="nucleotide sequence ID" value="XM_033674033.1"/>
</dbReference>
<dbReference type="EMBL" id="ML975173">
    <property type="protein sequence ID" value="KAF1809399.1"/>
    <property type="molecule type" value="Genomic_DNA"/>
</dbReference>